<evidence type="ECO:0000256" key="3">
    <source>
        <dbReference type="ARBA" id="ARBA00022946"/>
    </source>
</evidence>
<comment type="similarity">
    <text evidence="2">Belongs to the ATP11 family.</text>
</comment>
<comment type="caution">
    <text evidence="5">The sequence shown here is derived from an EMBL/GenBank/DDBJ whole genome shotgun (WGS) entry which is preliminary data.</text>
</comment>
<protein>
    <recommendedName>
        <fullName evidence="7">ATP synthase mitochondrial F1 complex assembly factor 1</fullName>
    </recommendedName>
</protein>
<dbReference type="Pfam" id="PF06644">
    <property type="entry name" value="ATP11"/>
    <property type="match status" value="1"/>
</dbReference>
<keyword evidence="6" id="KW-1185">Reference proteome</keyword>
<keyword evidence="3" id="KW-0809">Transit peptide</keyword>
<sequence>MRRVSAVSGGDAEVHGMRSGSDAGMAAAVLQMSLAYRGLLAVRSRTVGAVALGLVSSQLRTFSVRKEPELEENPFYRKYQDKIQQLRRSDPAAFVARMEQRKEQHSPAVGFPAQSVRSMEGKVTSSPDSEAVLKNKTLNSLLNVELVMDKSAEDIAQIWTEFFARRDTVYAVIPGEAFDLVWSRSRCCPSFLYALPRQDGYEFFVGQWTGTELHFTALTNIQTVGDSAQSQLILHHYRELQASKGIVLMMGECDSTFLKVEDARFLANQVQLFYASDQFKLVQSFNHDPGDFKYMAVISALEHSQTAMDQKVQKSPFYVFIFTIFGESSSRQRRSYSQVTSPVVSSMADHIHRSHHQLCHPLPIIFTGHIASCVIHGRSYSQVTSPVVSSIADHIHRSHRQLCHPWPIIFTGHITSCVIHCRSYSQVTSPVVSSIADHIHRSHHQLCHPLPIIFTGHIASCVIHCRSYSQVTSPVVYPLPIIFTGHITSCVIHCRSYSQVTSPVVSSIADHIHRSHHQLCHPLPIIFTGHIASCVIHCRSYSQVTSPVVSSSADHIHRSHHQLCHPLPIIFTDSADDTKLCKAVNTREDSILLQMDLDKLETWAERWQMRFNNDKCKVIHMGRRNQYHHYTLNGKPLGKSDREKDLGILVNDKLTWSSQCQAAAAKANRIMGCIKRGLDTHDESIILPLYKSLVRPHMEYCVQFWARCSGRI</sequence>
<dbReference type="EMBL" id="CAUEEQ010076544">
    <property type="protein sequence ID" value="CAJ0966735.1"/>
    <property type="molecule type" value="Genomic_DNA"/>
</dbReference>
<evidence type="ECO:0000256" key="4">
    <source>
        <dbReference type="ARBA" id="ARBA00023128"/>
    </source>
</evidence>
<evidence type="ECO:0008006" key="7">
    <source>
        <dbReference type="Google" id="ProtNLM"/>
    </source>
</evidence>
<evidence type="ECO:0000256" key="1">
    <source>
        <dbReference type="ARBA" id="ARBA00004173"/>
    </source>
</evidence>
<gene>
    <name evidence="5" type="ORF">RIMI_LOCUS21594169</name>
</gene>
<dbReference type="Proteomes" id="UP001176940">
    <property type="component" value="Unassembled WGS sequence"/>
</dbReference>
<accession>A0ABN9MIX1</accession>
<evidence type="ECO:0000313" key="5">
    <source>
        <dbReference type="EMBL" id="CAJ0966735.1"/>
    </source>
</evidence>
<name>A0ABN9MIX1_9NEOB</name>
<comment type="subcellular location">
    <subcellularLocation>
        <location evidence="1">Mitochondrion</location>
    </subcellularLocation>
</comment>
<evidence type="ECO:0000256" key="2">
    <source>
        <dbReference type="ARBA" id="ARBA00009116"/>
    </source>
</evidence>
<dbReference type="InterPro" id="IPR010591">
    <property type="entry name" value="ATP11"/>
</dbReference>
<dbReference type="PANTHER" id="PTHR13126:SF0">
    <property type="entry name" value="ATP SYNTHASE MITOCHONDRIAL F1 COMPLEX ASSEMBLY FACTOR 1"/>
    <property type="match status" value="1"/>
</dbReference>
<proteinExistence type="inferred from homology"/>
<dbReference type="PANTHER" id="PTHR13126">
    <property type="entry name" value="CHAPERONE ATP11"/>
    <property type="match status" value="1"/>
</dbReference>
<reference evidence="5" key="1">
    <citation type="submission" date="2023-07" db="EMBL/GenBank/DDBJ databases">
        <authorList>
            <person name="Stuckert A."/>
        </authorList>
    </citation>
    <scope>NUCLEOTIDE SEQUENCE</scope>
</reference>
<dbReference type="PRINTS" id="PR01345">
    <property type="entry name" value="CERVTRCPTASE"/>
</dbReference>
<keyword evidence="4" id="KW-0496">Mitochondrion</keyword>
<organism evidence="5 6">
    <name type="scientific">Ranitomeya imitator</name>
    <name type="common">mimic poison frog</name>
    <dbReference type="NCBI Taxonomy" id="111125"/>
    <lineage>
        <taxon>Eukaryota</taxon>
        <taxon>Metazoa</taxon>
        <taxon>Chordata</taxon>
        <taxon>Craniata</taxon>
        <taxon>Vertebrata</taxon>
        <taxon>Euteleostomi</taxon>
        <taxon>Amphibia</taxon>
        <taxon>Batrachia</taxon>
        <taxon>Anura</taxon>
        <taxon>Neobatrachia</taxon>
        <taxon>Hyloidea</taxon>
        <taxon>Dendrobatidae</taxon>
        <taxon>Dendrobatinae</taxon>
        <taxon>Ranitomeya</taxon>
    </lineage>
</organism>
<evidence type="ECO:0000313" key="6">
    <source>
        <dbReference type="Proteomes" id="UP001176940"/>
    </source>
</evidence>